<sequence length="56" mass="6242">MTTLTLQQASEACQTNKTAWPGSQKMHGTKTGLFTIPAGKNMFSVSADWFHHIQYI</sequence>
<organism evidence="1 2">
    <name type="scientific">Edwardsiella ictaluri</name>
    <dbReference type="NCBI Taxonomy" id="67780"/>
    <lineage>
        <taxon>Bacteria</taxon>
        <taxon>Pseudomonadati</taxon>
        <taxon>Pseudomonadota</taxon>
        <taxon>Gammaproteobacteria</taxon>
        <taxon>Enterobacterales</taxon>
        <taxon>Hafniaceae</taxon>
        <taxon>Edwardsiella</taxon>
    </lineage>
</organism>
<dbReference type="EMBL" id="CP092014">
    <property type="protein sequence ID" value="WFN98236.1"/>
    <property type="molecule type" value="Genomic_DNA"/>
</dbReference>
<accession>A0ABY8GLA2</accession>
<evidence type="ECO:0000313" key="2">
    <source>
        <dbReference type="Proteomes" id="UP001222680"/>
    </source>
</evidence>
<keyword evidence="2" id="KW-1185">Reference proteome</keyword>
<proteinExistence type="predicted"/>
<dbReference type="RefSeq" id="WP_015872310.1">
    <property type="nucleotide sequence ID" value="NZ_AP028097.1"/>
</dbReference>
<gene>
    <name evidence="1" type="ORF">MAY91_02760</name>
</gene>
<evidence type="ECO:0000313" key="1">
    <source>
        <dbReference type="EMBL" id="WFN98236.1"/>
    </source>
</evidence>
<protein>
    <submittedName>
        <fullName evidence="1">Uncharacterized protein</fullName>
    </submittedName>
</protein>
<dbReference type="GeneID" id="69539944"/>
<reference evidence="1 2" key="1">
    <citation type="submission" date="2022-02" db="EMBL/GenBank/DDBJ databases">
        <title>Phenotypic, genotypic and serological characterization of Edwardsiella ictaluri from catfish and ornamental fish species.</title>
        <authorList>
            <person name="Rose D."/>
            <person name="Tekedar H.C."/>
            <person name="Waldbieser G.C."/>
            <person name="Aarattuthodi S."/>
            <person name="Griffin M.J."/>
        </authorList>
    </citation>
    <scope>NUCLEOTIDE SEQUENCE [LARGE SCALE GENOMIC DNA]</scope>
    <source>
        <strain evidence="1 2">13 TAL-140 K3</strain>
    </source>
</reference>
<dbReference type="Proteomes" id="UP001222680">
    <property type="component" value="Chromosome"/>
</dbReference>
<name>A0ABY8GLA2_EDWIC</name>